<dbReference type="PANTHER" id="PTHR43034">
    <property type="entry name" value="ION-TRANSLOCATING OXIDOREDUCTASE COMPLEX SUBUNIT C"/>
    <property type="match status" value="1"/>
</dbReference>
<keyword evidence="1" id="KW-0813">Transport</keyword>
<dbReference type="PROSITE" id="PS51379">
    <property type="entry name" value="4FE4S_FER_2"/>
    <property type="match status" value="1"/>
</dbReference>
<evidence type="ECO:0000259" key="8">
    <source>
        <dbReference type="PROSITE" id="PS51379"/>
    </source>
</evidence>
<dbReference type="Pfam" id="PF13375">
    <property type="entry name" value="RnfC_N"/>
    <property type="match status" value="1"/>
</dbReference>
<keyword evidence="7" id="KW-0411">Iron-sulfur</keyword>
<accession>A0A1M7PFG3</accession>
<dbReference type="SUPFAM" id="SSF142019">
    <property type="entry name" value="Nqo1 FMN-binding domain-like"/>
    <property type="match status" value="1"/>
</dbReference>
<dbReference type="GO" id="GO:0051539">
    <property type="term" value="F:4 iron, 4 sulfur cluster binding"/>
    <property type="evidence" value="ECO:0007669"/>
    <property type="project" value="UniProtKB-KW"/>
</dbReference>
<dbReference type="Proteomes" id="UP000295472">
    <property type="component" value="Unassembled WGS sequence"/>
</dbReference>
<dbReference type="GO" id="GO:0016020">
    <property type="term" value="C:membrane"/>
    <property type="evidence" value="ECO:0007669"/>
    <property type="project" value="InterPro"/>
</dbReference>
<dbReference type="Gene3D" id="3.40.50.11540">
    <property type="entry name" value="NADH-ubiquinone oxidoreductase 51kDa subunit"/>
    <property type="match status" value="1"/>
</dbReference>
<evidence type="ECO:0000256" key="2">
    <source>
        <dbReference type="ARBA" id="ARBA00022485"/>
    </source>
</evidence>
<evidence type="ECO:0000313" key="10">
    <source>
        <dbReference type="Proteomes" id="UP000295472"/>
    </source>
</evidence>
<dbReference type="InterPro" id="IPR017900">
    <property type="entry name" value="4Fe4S_Fe_S_CS"/>
</dbReference>
<evidence type="ECO:0000256" key="4">
    <source>
        <dbReference type="ARBA" id="ARBA00022737"/>
    </source>
</evidence>
<evidence type="ECO:0000313" key="9">
    <source>
        <dbReference type="EMBL" id="TDX38440.1"/>
    </source>
</evidence>
<keyword evidence="4" id="KW-0677">Repeat</keyword>
<name>A0A1M7PFG3_9FIRM</name>
<dbReference type="InterPro" id="IPR037225">
    <property type="entry name" value="Nuo51_FMN-bd_sf"/>
</dbReference>
<feature type="domain" description="4Fe-4S ferredoxin-type" evidence="8">
    <location>
        <begin position="245"/>
        <end position="276"/>
    </location>
</feature>
<dbReference type="Gene3D" id="3.10.20.600">
    <property type="match status" value="1"/>
</dbReference>
<evidence type="ECO:0000256" key="6">
    <source>
        <dbReference type="ARBA" id="ARBA00023004"/>
    </source>
</evidence>
<organism evidence="9 10">
    <name type="scientific">Halanaerobium congolense</name>
    <dbReference type="NCBI Taxonomy" id="54121"/>
    <lineage>
        <taxon>Bacteria</taxon>
        <taxon>Bacillati</taxon>
        <taxon>Bacillota</taxon>
        <taxon>Clostridia</taxon>
        <taxon>Halanaerobiales</taxon>
        <taxon>Halanaerobiaceae</taxon>
        <taxon>Halanaerobium</taxon>
    </lineage>
</organism>
<proteinExistence type="predicted"/>
<reference evidence="9 10" key="1">
    <citation type="submission" date="2019-03" db="EMBL/GenBank/DDBJ databases">
        <title>Subsurface microbial communities from deep shales in Ohio and West Virginia, USA.</title>
        <authorList>
            <person name="Wrighton K."/>
        </authorList>
    </citation>
    <scope>NUCLEOTIDE SEQUENCE [LARGE SCALE GENOMIC DNA]</scope>
    <source>
        <strain evidence="9 10">DSMZ 11287</strain>
    </source>
</reference>
<dbReference type="InterPro" id="IPR009051">
    <property type="entry name" value="Helical_ferredxn"/>
</dbReference>
<dbReference type="InterPro" id="IPR017896">
    <property type="entry name" value="4Fe4S_Fe-S-bd"/>
</dbReference>
<dbReference type="RefSeq" id="WP_073160707.1">
    <property type="nucleotide sequence ID" value="NZ_FNDF01000005.1"/>
</dbReference>
<keyword evidence="3" id="KW-0479">Metal-binding</keyword>
<dbReference type="InterPro" id="IPR019554">
    <property type="entry name" value="Soluble_ligand-bd"/>
</dbReference>
<gene>
    <name evidence="9" type="ORF">C7954_13521</name>
</gene>
<dbReference type="SUPFAM" id="SSF142984">
    <property type="entry name" value="Nqo1 middle domain-like"/>
    <property type="match status" value="1"/>
</dbReference>
<dbReference type="GO" id="GO:0009055">
    <property type="term" value="F:electron transfer activity"/>
    <property type="evidence" value="ECO:0007669"/>
    <property type="project" value="InterPro"/>
</dbReference>
<evidence type="ECO:0000256" key="5">
    <source>
        <dbReference type="ARBA" id="ARBA00022982"/>
    </source>
</evidence>
<dbReference type="InterPro" id="IPR017054">
    <property type="entry name" value="PduS"/>
</dbReference>
<keyword evidence="6" id="KW-0408">Iron</keyword>
<dbReference type="Pfam" id="PF10531">
    <property type="entry name" value="SLBB"/>
    <property type="match status" value="1"/>
</dbReference>
<evidence type="ECO:0000256" key="3">
    <source>
        <dbReference type="ARBA" id="ARBA00022723"/>
    </source>
</evidence>
<dbReference type="SUPFAM" id="SSF46548">
    <property type="entry name" value="alpha-helical ferredoxin"/>
    <property type="match status" value="1"/>
</dbReference>
<dbReference type="Gene3D" id="1.10.1060.10">
    <property type="entry name" value="Alpha-helical ferredoxin"/>
    <property type="match status" value="1"/>
</dbReference>
<protein>
    <submittedName>
        <fullName evidence="9">Na+-translocating ferredoxin:NAD+ oxidoreductase RnfC subunit</fullName>
    </submittedName>
</protein>
<dbReference type="EMBL" id="SOEF01000035">
    <property type="protein sequence ID" value="TDX38440.1"/>
    <property type="molecule type" value="Genomic_DNA"/>
</dbReference>
<dbReference type="InterPro" id="IPR010208">
    <property type="entry name" value="Ion_transpt_RnfC/RsxC"/>
</dbReference>
<dbReference type="PANTHER" id="PTHR43034:SF2">
    <property type="entry name" value="ION-TRANSLOCATING OXIDOREDUCTASE COMPLEX SUBUNIT C"/>
    <property type="match status" value="1"/>
</dbReference>
<dbReference type="InterPro" id="IPR011538">
    <property type="entry name" value="Nuo51_FMN-bd"/>
</dbReference>
<dbReference type="GO" id="GO:0046872">
    <property type="term" value="F:metal ion binding"/>
    <property type="evidence" value="ECO:0007669"/>
    <property type="project" value="UniProtKB-KW"/>
</dbReference>
<keyword evidence="2" id="KW-0004">4Fe-4S</keyword>
<dbReference type="Pfam" id="PF13534">
    <property type="entry name" value="Fer4_17"/>
    <property type="match status" value="1"/>
</dbReference>
<comment type="caution">
    <text evidence="9">The sequence shown here is derived from an EMBL/GenBank/DDBJ whole genome shotgun (WGS) entry which is preliminary data.</text>
</comment>
<dbReference type="Pfam" id="PF01512">
    <property type="entry name" value="Complex1_51K"/>
    <property type="match status" value="1"/>
</dbReference>
<dbReference type="PROSITE" id="PS00198">
    <property type="entry name" value="4FE4S_FER_1"/>
    <property type="match status" value="1"/>
</dbReference>
<evidence type="ECO:0000256" key="1">
    <source>
        <dbReference type="ARBA" id="ARBA00022448"/>
    </source>
</evidence>
<sequence length="445" mass="49081">MNIIEKIAKAGVVGAGGAGFPTHIKYDCEAEYLIINGAECEPLLQTDKFLMREFAAEILEAIVMIAENIGAQKIVFATKKKYTKEIACLEKIIAEKNYNNIELFLMDSYYPAGDEQILVYEVTERIVPEGGIPLQVGVVVTNVGTLYNSYRAVKDLPVTDKYVSVLGEVNDPRIIQVPLGTSVKDCIAAAGGSTINDYAVIVGGPMMGTNLVGSEIDQAVITKTDGAIIVVPRNNFVIERNKQSIEHIKNKAKAACIQCSLCTEYCPRYLIGHELEPHRIMRALSYNEDAEVLKEAQICCECGICELYACPMGLSPRLVNVYFKNKIKEKFESSQDQLKAHPMRDYRKIPTARQTARLDLDKYDHQALAETLKVDVKEVKIPLKQHIGAPAVFNLEKGAVVKKGELLAAAKADSLSVNIHASLDAQIVEVNDQYIKLKAKDEVVS</sequence>
<evidence type="ECO:0000256" key="7">
    <source>
        <dbReference type="ARBA" id="ARBA00023014"/>
    </source>
</evidence>
<dbReference type="OrthoDB" id="9767754at2"/>
<dbReference type="GeneID" id="57013668"/>
<dbReference type="AlphaFoldDB" id="A0A1M7PFG3"/>
<dbReference type="InterPro" id="IPR026902">
    <property type="entry name" value="RnfC_N"/>
</dbReference>
<dbReference type="PIRSF" id="PIRSF036408">
    <property type="entry name" value="PduS_prd"/>
    <property type="match status" value="1"/>
</dbReference>
<keyword evidence="5" id="KW-0249">Electron transport</keyword>